<proteinExistence type="predicted"/>
<protein>
    <submittedName>
        <fullName evidence="1">Uncharacterized protein</fullName>
    </submittedName>
</protein>
<dbReference type="Proteomes" id="UP000637643">
    <property type="component" value="Unassembled WGS sequence"/>
</dbReference>
<organism evidence="1 2">
    <name type="scientific">Paenibacillus albidus</name>
    <dbReference type="NCBI Taxonomy" id="2041023"/>
    <lineage>
        <taxon>Bacteria</taxon>
        <taxon>Bacillati</taxon>
        <taxon>Bacillota</taxon>
        <taxon>Bacilli</taxon>
        <taxon>Bacillales</taxon>
        <taxon>Paenibacillaceae</taxon>
        <taxon>Paenibacillus</taxon>
    </lineage>
</organism>
<evidence type="ECO:0000313" key="1">
    <source>
        <dbReference type="EMBL" id="GGG05587.1"/>
    </source>
</evidence>
<gene>
    <name evidence="1" type="ORF">GCM10010912_57820</name>
</gene>
<reference evidence="1" key="2">
    <citation type="submission" date="2020-09" db="EMBL/GenBank/DDBJ databases">
        <authorList>
            <person name="Sun Q."/>
            <person name="Zhou Y."/>
        </authorList>
    </citation>
    <scope>NUCLEOTIDE SEQUENCE</scope>
    <source>
        <strain evidence="1">CGMCC 1.16134</strain>
    </source>
</reference>
<dbReference type="AlphaFoldDB" id="A0A917D0M5"/>
<reference evidence="1" key="1">
    <citation type="journal article" date="2014" name="Int. J. Syst. Evol. Microbiol.">
        <title>Complete genome sequence of Corynebacterium casei LMG S-19264T (=DSM 44701T), isolated from a smear-ripened cheese.</title>
        <authorList>
            <consortium name="US DOE Joint Genome Institute (JGI-PGF)"/>
            <person name="Walter F."/>
            <person name="Albersmeier A."/>
            <person name="Kalinowski J."/>
            <person name="Ruckert C."/>
        </authorList>
    </citation>
    <scope>NUCLEOTIDE SEQUENCE</scope>
    <source>
        <strain evidence="1">CGMCC 1.16134</strain>
    </source>
</reference>
<evidence type="ECO:0000313" key="2">
    <source>
        <dbReference type="Proteomes" id="UP000637643"/>
    </source>
</evidence>
<keyword evidence="2" id="KW-1185">Reference proteome</keyword>
<sequence length="61" mass="7010">MISLTNLMNVNKTLHSAYLHMVKANAKIDFLTNDDEKGDLQFTIWPSRAYAELTKRTDRPA</sequence>
<accession>A0A917D0M5</accession>
<name>A0A917D0M5_9BACL</name>
<comment type="caution">
    <text evidence="1">The sequence shown here is derived from an EMBL/GenBank/DDBJ whole genome shotgun (WGS) entry which is preliminary data.</text>
</comment>
<dbReference type="EMBL" id="BMKR01000039">
    <property type="protein sequence ID" value="GGG05587.1"/>
    <property type="molecule type" value="Genomic_DNA"/>
</dbReference>